<evidence type="ECO:0000313" key="4">
    <source>
        <dbReference type="Proteomes" id="UP000433876"/>
    </source>
</evidence>
<dbReference type="OMA" id="FATMNHE"/>
<keyword evidence="1" id="KW-0175">Coiled coil</keyword>
<keyword evidence="2" id="KW-0472">Membrane</keyword>
<keyword evidence="2" id="KW-0812">Transmembrane</keyword>
<evidence type="ECO:0000256" key="1">
    <source>
        <dbReference type="SAM" id="Coils"/>
    </source>
</evidence>
<organism evidence="3 4">
    <name type="scientific">Sordaria macrospora</name>
    <dbReference type="NCBI Taxonomy" id="5147"/>
    <lineage>
        <taxon>Eukaryota</taxon>
        <taxon>Fungi</taxon>
        <taxon>Dikarya</taxon>
        <taxon>Ascomycota</taxon>
        <taxon>Pezizomycotina</taxon>
        <taxon>Sordariomycetes</taxon>
        <taxon>Sordariomycetidae</taxon>
        <taxon>Sordariales</taxon>
        <taxon>Sordariaceae</taxon>
        <taxon>Sordaria</taxon>
    </lineage>
</organism>
<proteinExistence type="predicted"/>
<evidence type="ECO:0000313" key="3">
    <source>
        <dbReference type="EMBL" id="KAA8632470.1"/>
    </source>
</evidence>
<comment type="caution">
    <text evidence="3">The sequence shown here is derived from an EMBL/GenBank/DDBJ whole genome shotgun (WGS) entry which is preliminary data.</text>
</comment>
<protein>
    <submittedName>
        <fullName evidence="3">Uncharacterized protein</fullName>
    </submittedName>
</protein>
<name>A0A8S8ZU19_SORMA</name>
<dbReference type="Proteomes" id="UP000433876">
    <property type="component" value="Unassembled WGS sequence"/>
</dbReference>
<evidence type="ECO:0000256" key="2">
    <source>
        <dbReference type="SAM" id="Phobius"/>
    </source>
</evidence>
<gene>
    <name evidence="3" type="ORF">SMACR_12813</name>
</gene>
<accession>A0A8S8ZU19</accession>
<reference evidence="3 4" key="1">
    <citation type="submission" date="2017-07" db="EMBL/GenBank/DDBJ databases">
        <title>Genome sequence of the Sordaria macrospora wild type strain R19027.</title>
        <authorList>
            <person name="Nowrousian M."/>
            <person name="Teichert I."/>
            <person name="Kueck U."/>
        </authorList>
    </citation>
    <scope>NUCLEOTIDE SEQUENCE [LARGE SCALE GENOMIC DNA]</scope>
    <source>
        <strain evidence="3 4">R19027</strain>
        <tissue evidence="3">Mycelium</tissue>
    </source>
</reference>
<sequence>MSDNAADSPLSTVSNVVGLFTFTLGLLTLVVTFLSITHSAEKEMGDIDGKLKARKDHIQHIKVYFDRLEREAHRDWEGSSIRGNFLMTLDTIKQHHRTATAELQKNSKSHHWWWYYRPDVMGAVEAMETQFQHLNTIQLTFLLITTRSQEDNISEIEATLNKVKRELRKLSDSSSTTTSSSR</sequence>
<dbReference type="AlphaFoldDB" id="A0A8S8ZU19"/>
<keyword evidence="2" id="KW-1133">Transmembrane helix</keyword>
<feature type="transmembrane region" description="Helical" evidence="2">
    <location>
        <begin position="12"/>
        <end position="34"/>
    </location>
</feature>
<dbReference type="VEuPathDB" id="FungiDB:SMAC_12813"/>
<dbReference type="EMBL" id="NMPR01000054">
    <property type="protein sequence ID" value="KAA8632470.1"/>
    <property type="molecule type" value="Genomic_DNA"/>
</dbReference>
<feature type="coiled-coil region" evidence="1">
    <location>
        <begin position="146"/>
        <end position="173"/>
    </location>
</feature>